<accession>A0ABT2ERI3</accession>
<dbReference type="GO" id="GO:0003955">
    <property type="term" value="F:NAD(P)H dehydrogenase (quinone) activity"/>
    <property type="evidence" value="ECO:0007669"/>
    <property type="project" value="UniProtKB-EC"/>
</dbReference>
<feature type="domain" description="NAD(P)-binding" evidence="1">
    <location>
        <begin position="7"/>
        <end position="184"/>
    </location>
</feature>
<dbReference type="RefSeq" id="WP_259100113.1">
    <property type="nucleotide sequence ID" value="NZ_CP130454.1"/>
</dbReference>
<proteinExistence type="predicted"/>
<dbReference type="Pfam" id="PF13460">
    <property type="entry name" value="NAD_binding_10"/>
    <property type="match status" value="1"/>
</dbReference>
<dbReference type="InterPro" id="IPR016040">
    <property type="entry name" value="NAD(P)-bd_dom"/>
</dbReference>
<dbReference type="EC" id="1.6.5.2" evidence="2"/>
<protein>
    <submittedName>
        <fullName evidence="2">NAD(P)H dehydrogenase (Quinone)</fullName>
        <ecNumber evidence="2">1.6.5.2</ecNumber>
    </submittedName>
</protein>
<evidence type="ECO:0000259" key="1">
    <source>
        <dbReference type="Pfam" id="PF13460"/>
    </source>
</evidence>
<sequence length="287" mass="31609">MLCVTAATGQLGRKVVDFLIQRVPASEIVVAVRNPSKAVDMAQRGVQVREADYDRPETLEKAFSGVSKLLLISSPAVGRRVEQHRNAIEAAKKMGVEVVIYTSVLHADRSRLGVIAEEHRKTEELLVDSGLNYTILRNGWYAENYAPIVKAAAAKGELVTSAGNGRISAAPRRDFAEAAAIVLTTDGHTGKIYELAGDEAFTMRDLASEISKLTGREISYREVSQEDYARWLMDVGFPEPFAHFLASIESAIAEDELYDESHQLSQLLGRPTTPWRQVVAEILRGEI</sequence>
<dbReference type="PANTHER" id="PTHR47129:SF1">
    <property type="entry name" value="NMRA-LIKE DOMAIN-CONTAINING PROTEIN"/>
    <property type="match status" value="1"/>
</dbReference>
<dbReference type="PANTHER" id="PTHR47129">
    <property type="entry name" value="QUINONE OXIDOREDUCTASE 2"/>
    <property type="match status" value="1"/>
</dbReference>
<dbReference type="InterPro" id="IPR052718">
    <property type="entry name" value="NmrA-type_oxidoreductase"/>
</dbReference>
<dbReference type="Gene3D" id="3.40.50.720">
    <property type="entry name" value="NAD(P)-binding Rossmann-like Domain"/>
    <property type="match status" value="1"/>
</dbReference>
<evidence type="ECO:0000313" key="3">
    <source>
        <dbReference type="Proteomes" id="UP001204798"/>
    </source>
</evidence>
<organism evidence="2 3">
    <name type="scientific">Candidatus Fervidibacter sacchari</name>
    <dbReference type="NCBI Taxonomy" id="1448929"/>
    <lineage>
        <taxon>Bacteria</taxon>
        <taxon>Candidatus Fervidibacterota</taxon>
        <taxon>Candidatus Fervidibacter</taxon>
    </lineage>
</organism>
<dbReference type="InterPro" id="IPR036291">
    <property type="entry name" value="NAD(P)-bd_dom_sf"/>
</dbReference>
<dbReference type="EMBL" id="JANUCP010000005">
    <property type="protein sequence ID" value="MCS3920537.1"/>
    <property type="molecule type" value="Genomic_DNA"/>
</dbReference>
<dbReference type="Gene3D" id="3.90.25.10">
    <property type="entry name" value="UDP-galactose 4-epimerase, domain 1"/>
    <property type="match status" value="1"/>
</dbReference>
<comment type="caution">
    <text evidence="2">The sequence shown here is derived from an EMBL/GenBank/DDBJ whole genome shotgun (WGS) entry which is preliminary data.</text>
</comment>
<keyword evidence="3" id="KW-1185">Reference proteome</keyword>
<reference evidence="2 3" key="1">
    <citation type="submission" date="2022-08" db="EMBL/GenBank/DDBJ databases">
        <title>Bacterial and archaeal communities from various locations to study Microbial Dark Matter (Phase II).</title>
        <authorList>
            <person name="Stepanauskas R."/>
        </authorList>
    </citation>
    <scope>NUCLEOTIDE SEQUENCE [LARGE SCALE GENOMIC DNA]</scope>
    <source>
        <strain evidence="2 3">PD1</strain>
    </source>
</reference>
<dbReference type="CDD" id="cd05269">
    <property type="entry name" value="TMR_SDR_a"/>
    <property type="match status" value="1"/>
</dbReference>
<name>A0ABT2ERI3_9BACT</name>
<gene>
    <name evidence="2" type="ORF">M2350_002966</name>
</gene>
<evidence type="ECO:0000313" key="2">
    <source>
        <dbReference type="EMBL" id="MCS3920537.1"/>
    </source>
</evidence>
<dbReference type="SUPFAM" id="SSF51735">
    <property type="entry name" value="NAD(P)-binding Rossmann-fold domains"/>
    <property type="match status" value="1"/>
</dbReference>
<keyword evidence="2" id="KW-0560">Oxidoreductase</keyword>
<dbReference type="Proteomes" id="UP001204798">
    <property type="component" value="Unassembled WGS sequence"/>
</dbReference>